<dbReference type="InterPro" id="IPR013039">
    <property type="entry name" value="DUF1588"/>
</dbReference>
<dbReference type="Pfam" id="PF07635">
    <property type="entry name" value="PSCyt1"/>
    <property type="match status" value="1"/>
</dbReference>
<dbReference type="InterPro" id="IPR013042">
    <property type="entry name" value="DUF1592"/>
</dbReference>
<dbReference type="Pfam" id="PF07631">
    <property type="entry name" value="PSD4"/>
    <property type="match status" value="1"/>
</dbReference>
<keyword evidence="9" id="KW-1185">Reference proteome</keyword>
<dbReference type="Pfam" id="PF07626">
    <property type="entry name" value="PSD3"/>
    <property type="match status" value="1"/>
</dbReference>
<proteinExistence type="predicted"/>
<sequence precursor="true">MNRMTRTAWFLLLLAATPALAAEPTESFEQAVEPYFQTYCLRCHNAEKQAGQFRLDTLSQDFVDLTVAQRWSEVMTRIHAGEMPPEDEPQPAAEQTGKAVDWITARIHEGEAARMANRGPVAHYRLSREEYAYTLYDLLGVHYDVTLPGAFSEDPRWHGFERLGSMLSLAPSHMERYFTAAEAVLAQAYPLRPVKQIQTELTAAKAYQKQLDQLGVTAPVRWVVWPQRRIPALRRTAKEPGVYRAKVRLSGLPSISGITPHLAVWHQGLKRTVFDQDILAPENEPVTITFELPLSGGDSLDLLNDTSGPLNEGHTVSGNVGSLFISTTDHSLSLPWSRKLTDDAGNALYPLLIVDSIEWEGPLVNEADLQKRASFLPESLDDLVETRDCLHRFAERAWRRPVADVEIDRYLRILAEEKAAGESPHSALMAAMAGVLTSSNFFYLVEGSQQERRDRVNDWELASRLSYFLWGSLPDDELIAAARQGRLHDPQVLDAQLTRMLADPKCGRFTESFCRQWLQLHQLGMFPPDAKLYPDYDTWLEKSMRLETTGFFAEVFTKNLSLREFLTSDWTILNPRLARHYQMPIPETAGFQRTNLRPDDHRGGLLTQAAILSLTSDGTRHRPVHRGVWVSEAIYGVTPSPPPPNVEPLETTPANQPKATIRMQLEAHASNASCASCHRKIDPLGFAFDNYDAIGRWRETEQTISGRGENPPVNASGMLPSGETFQGPAEFKQLLADDLDRFAEAFVENLATFALRRAMTVDDAAAIRAIALASQQDDYRLQAVIRNLVLSDLFQKR</sequence>
<evidence type="ECO:0000259" key="2">
    <source>
        <dbReference type="Pfam" id="PF07624"/>
    </source>
</evidence>
<keyword evidence="1" id="KW-0732">Signal</keyword>
<feature type="domain" description="DUF1592" evidence="5">
    <location>
        <begin position="457"/>
        <end position="582"/>
    </location>
</feature>
<evidence type="ECO:0000259" key="7">
    <source>
        <dbReference type="Pfam" id="PF07637"/>
    </source>
</evidence>
<dbReference type="EMBL" id="CP036433">
    <property type="protein sequence ID" value="QDU93998.1"/>
    <property type="molecule type" value="Genomic_DNA"/>
</dbReference>
<evidence type="ECO:0008006" key="10">
    <source>
        <dbReference type="Google" id="ProtNLM"/>
    </source>
</evidence>
<dbReference type="Pfam" id="PF07627">
    <property type="entry name" value="PSCyt3"/>
    <property type="match status" value="1"/>
</dbReference>
<feature type="domain" description="DUF1588" evidence="4">
    <location>
        <begin position="602"/>
        <end position="701"/>
    </location>
</feature>
<evidence type="ECO:0000259" key="4">
    <source>
        <dbReference type="Pfam" id="PF07627"/>
    </source>
</evidence>
<feature type="domain" description="Cytochrome C Planctomycete-type" evidence="6">
    <location>
        <begin position="40"/>
        <end position="87"/>
    </location>
</feature>
<evidence type="ECO:0000259" key="6">
    <source>
        <dbReference type="Pfam" id="PF07635"/>
    </source>
</evidence>
<dbReference type="InterPro" id="IPR011429">
    <property type="entry name" value="Cyt_c_Planctomycete-type"/>
</dbReference>
<feature type="domain" description="DUF1587" evidence="3">
    <location>
        <begin position="125"/>
        <end position="188"/>
    </location>
</feature>
<dbReference type="AlphaFoldDB" id="A0A518DQ87"/>
<protein>
    <recommendedName>
        <fullName evidence="10">Planctomycete cytochrome C</fullName>
    </recommendedName>
</protein>
<gene>
    <name evidence="8" type="ORF">Pla8534_17840</name>
</gene>
<feature type="domain" description="DUF1595" evidence="7">
    <location>
        <begin position="387"/>
        <end position="446"/>
    </location>
</feature>
<evidence type="ECO:0000259" key="3">
    <source>
        <dbReference type="Pfam" id="PF07626"/>
    </source>
</evidence>
<dbReference type="KEGG" id="lcre:Pla8534_17840"/>
<name>A0A518DQ87_9BACT</name>
<evidence type="ECO:0000259" key="5">
    <source>
        <dbReference type="Pfam" id="PF07631"/>
    </source>
</evidence>
<dbReference type="Pfam" id="PF07637">
    <property type="entry name" value="PSD5"/>
    <property type="match status" value="1"/>
</dbReference>
<feature type="chain" id="PRO_5021719033" description="Planctomycete cytochrome C" evidence="1">
    <location>
        <begin position="22"/>
        <end position="797"/>
    </location>
</feature>
<dbReference type="InterPro" id="IPR013043">
    <property type="entry name" value="DUF1595"/>
</dbReference>
<reference evidence="8 9" key="1">
    <citation type="submission" date="2019-02" db="EMBL/GenBank/DDBJ databases">
        <title>Deep-cultivation of Planctomycetes and their phenomic and genomic characterization uncovers novel biology.</title>
        <authorList>
            <person name="Wiegand S."/>
            <person name="Jogler M."/>
            <person name="Boedeker C."/>
            <person name="Pinto D."/>
            <person name="Vollmers J."/>
            <person name="Rivas-Marin E."/>
            <person name="Kohn T."/>
            <person name="Peeters S.H."/>
            <person name="Heuer A."/>
            <person name="Rast P."/>
            <person name="Oberbeckmann S."/>
            <person name="Bunk B."/>
            <person name="Jeske O."/>
            <person name="Meyerdierks A."/>
            <person name="Storesund J.E."/>
            <person name="Kallscheuer N."/>
            <person name="Luecker S."/>
            <person name="Lage O.M."/>
            <person name="Pohl T."/>
            <person name="Merkel B.J."/>
            <person name="Hornburger P."/>
            <person name="Mueller R.-W."/>
            <person name="Bruemmer F."/>
            <person name="Labrenz M."/>
            <person name="Spormann A.M."/>
            <person name="Op den Camp H."/>
            <person name="Overmann J."/>
            <person name="Amann R."/>
            <person name="Jetten M.S.M."/>
            <person name="Mascher T."/>
            <person name="Medema M.H."/>
            <person name="Devos D.P."/>
            <person name="Kaster A.-K."/>
            <person name="Ovreas L."/>
            <person name="Rohde M."/>
            <person name="Galperin M.Y."/>
            <person name="Jogler C."/>
        </authorList>
    </citation>
    <scope>NUCLEOTIDE SEQUENCE [LARGE SCALE GENOMIC DNA]</scope>
    <source>
        <strain evidence="8 9">Pla85_3_4</strain>
    </source>
</reference>
<organism evidence="8 9">
    <name type="scientific">Lignipirellula cremea</name>
    <dbReference type="NCBI Taxonomy" id="2528010"/>
    <lineage>
        <taxon>Bacteria</taxon>
        <taxon>Pseudomonadati</taxon>
        <taxon>Planctomycetota</taxon>
        <taxon>Planctomycetia</taxon>
        <taxon>Pirellulales</taxon>
        <taxon>Pirellulaceae</taxon>
        <taxon>Lignipirellula</taxon>
    </lineage>
</organism>
<accession>A0A518DQ87</accession>
<evidence type="ECO:0000256" key="1">
    <source>
        <dbReference type="SAM" id="SignalP"/>
    </source>
</evidence>
<feature type="signal peptide" evidence="1">
    <location>
        <begin position="1"/>
        <end position="21"/>
    </location>
</feature>
<dbReference type="InterPro" id="IPR011478">
    <property type="entry name" value="DUF1585"/>
</dbReference>
<dbReference type="Pfam" id="PF07624">
    <property type="entry name" value="PSD2"/>
    <property type="match status" value="1"/>
</dbReference>
<evidence type="ECO:0000313" key="9">
    <source>
        <dbReference type="Proteomes" id="UP000317648"/>
    </source>
</evidence>
<dbReference type="InterPro" id="IPR013036">
    <property type="entry name" value="DUF1587"/>
</dbReference>
<feature type="domain" description="DUF1585" evidence="2">
    <location>
        <begin position="721"/>
        <end position="794"/>
    </location>
</feature>
<dbReference type="Proteomes" id="UP000317648">
    <property type="component" value="Chromosome"/>
</dbReference>
<evidence type="ECO:0000313" key="8">
    <source>
        <dbReference type="EMBL" id="QDU93998.1"/>
    </source>
</evidence>
<dbReference type="OrthoDB" id="175242at2"/>